<evidence type="ECO:0000313" key="2">
    <source>
        <dbReference type="Proteomes" id="UP000192393"/>
    </source>
</evidence>
<dbReference type="InterPro" id="IPR005901">
    <property type="entry name" value="GLPGLI"/>
</dbReference>
<accession>A0A1W1YGQ8</accession>
<organism evidence="1 2">
    <name type="scientific">Moheibacter sediminis</name>
    <dbReference type="NCBI Taxonomy" id="1434700"/>
    <lineage>
        <taxon>Bacteria</taxon>
        <taxon>Pseudomonadati</taxon>
        <taxon>Bacteroidota</taxon>
        <taxon>Flavobacteriia</taxon>
        <taxon>Flavobacteriales</taxon>
        <taxon>Weeksellaceae</taxon>
        <taxon>Moheibacter</taxon>
    </lineage>
</organism>
<dbReference type="OrthoDB" id="713598at2"/>
<protein>
    <submittedName>
        <fullName evidence="1">GLPGLI family protein</fullName>
    </submittedName>
</protein>
<dbReference type="EMBL" id="FWXS01000001">
    <property type="protein sequence ID" value="SMC35326.1"/>
    <property type="molecule type" value="Genomic_DNA"/>
</dbReference>
<proteinExistence type="predicted"/>
<dbReference type="AlphaFoldDB" id="A0A1W1YGQ8"/>
<dbReference type="STRING" id="1434700.SAMN06296427_101351"/>
<reference evidence="1 2" key="1">
    <citation type="submission" date="2017-04" db="EMBL/GenBank/DDBJ databases">
        <authorList>
            <person name="Afonso C.L."/>
            <person name="Miller P.J."/>
            <person name="Scott M.A."/>
            <person name="Spackman E."/>
            <person name="Goraichik I."/>
            <person name="Dimitrov K.M."/>
            <person name="Suarez D.L."/>
            <person name="Swayne D.E."/>
        </authorList>
    </citation>
    <scope>NUCLEOTIDE SEQUENCE [LARGE SCALE GENOMIC DNA]</scope>
    <source>
        <strain evidence="1 2">CGMCC 1.12708</strain>
    </source>
</reference>
<dbReference type="RefSeq" id="WP_084015649.1">
    <property type="nucleotide sequence ID" value="NZ_FWXS01000001.1"/>
</dbReference>
<name>A0A1W1YGQ8_9FLAO</name>
<dbReference type="Pfam" id="PF09697">
    <property type="entry name" value="Porph_ging"/>
    <property type="match status" value="1"/>
</dbReference>
<keyword evidence="2" id="KW-1185">Reference proteome</keyword>
<dbReference type="Proteomes" id="UP000192393">
    <property type="component" value="Unassembled WGS sequence"/>
</dbReference>
<sequence length="250" mass="29245">MSLLKVILIFLLYNLAFSLTAQQLEINYTAFVRQTYSEEEKKNWFEDSDLARIQMKTNEEPPAETYIMVVSGKEYSFIYQDRINNSQDQTFDIRYAPAGFGVTYHNLKDSVQMKDIGEIDGQKYYTLDPLPKWDWNITDETKNVLGFQVRKAIAENENSYITAWYALEVPVSSGPAEFFGLPGLILEIEKKSKEREYKVIYIAESIKRINNPKIIKPSKGIQIREIDIEKLWEDAHKKRQEMKSQDIDKE</sequence>
<dbReference type="NCBIfam" id="TIGR01200">
    <property type="entry name" value="GLPGLI"/>
    <property type="match status" value="1"/>
</dbReference>
<gene>
    <name evidence="1" type="ORF">SAMN06296427_101351</name>
</gene>
<evidence type="ECO:0000313" key="1">
    <source>
        <dbReference type="EMBL" id="SMC35326.1"/>
    </source>
</evidence>